<gene>
    <name evidence="2" type="ORF">Msub_10236</name>
</gene>
<dbReference type="PATRIC" id="fig|1658765.3.peg.229"/>
<proteinExistence type="predicted"/>
<dbReference type="EMBL" id="LFBU01000001">
    <property type="protein sequence ID" value="KMQ74065.1"/>
    <property type="molecule type" value="Genomic_DNA"/>
</dbReference>
<feature type="domain" description="Pyridoxamine 5'-phosphate oxidase N-terminal" evidence="1">
    <location>
        <begin position="21"/>
        <end position="143"/>
    </location>
</feature>
<dbReference type="Pfam" id="PF01243">
    <property type="entry name" value="PNPOx_N"/>
    <property type="match status" value="1"/>
</dbReference>
<organism evidence="2 3">
    <name type="scientific">Marinobacter subterrani</name>
    <dbReference type="NCBI Taxonomy" id="1658765"/>
    <lineage>
        <taxon>Bacteria</taxon>
        <taxon>Pseudomonadati</taxon>
        <taxon>Pseudomonadota</taxon>
        <taxon>Gammaproteobacteria</taxon>
        <taxon>Pseudomonadales</taxon>
        <taxon>Marinobacteraceae</taxon>
        <taxon>Marinobacter</taxon>
    </lineage>
</organism>
<dbReference type="InterPro" id="IPR011576">
    <property type="entry name" value="Pyridox_Oxase_N"/>
</dbReference>
<protein>
    <submittedName>
        <fullName evidence="2">Pyridoxamine 5'-phosphate oxidase</fullName>
    </submittedName>
</protein>
<sequence length="166" mass="19076">MNIKDDWKKVKSVLEQGQASTVYCSIATVNPDGTPHITPVGTVFLRDDQSGYFFDHYAEALGKNIDQNPNVCIMAVNAGRFFWLRSLLKGRFVAPPGVRLYGKVGRMREATPEEIEKIEKRVKPSQWMKGARLLWTDFTHVRDIEFTHYKPITYPVMMDGMWPEHA</sequence>
<dbReference type="InterPro" id="IPR012349">
    <property type="entry name" value="Split_barrel_FMN-bd"/>
</dbReference>
<dbReference type="STRING" id="1658765.Msub_10236"/>
<dbReference type="OrthoDB" id="1161330at2"/>
<keyword evidence="3" id="KW-1185">Reference proteome</keyword>
<comment type="caution">
    <text evidence="2">The sequence shown here is derived from an EMBL/GenBank/DDBJ whole genome shotgun (WGS) entry which is preliminary data.</text>
</comment>
<dbReference type="Proteomes" id="UP000036102">
    <property type="component" value="Unassembled WGS sequence"/>
</dbReference>
<name>A0A0J7LYX6_9GAMM</name>
<dbReference type="SUPFAM" id="SSF50475">
    <property type="entry name" value="FMN-binding split barrel"/>
    <property type="match status" value="1"/>
</dbReference>
<dbReference type="Gene3D" id="2.30.110.10">
    <property type="entry name" value="Electron Transport, Fmn-binding Protein, Chain A"/>
    <property type="match status" value="1"/>
</dbReference>
<evidence type="ECO:0000259" key="1">
    <source>
        <dbReference type="Pfam" id="PF01243"/>
    </source>
</evidence>
<dbReference type="AlphaFoldDB" id="A0A0J7LYX6"/>
<reference evidence="2 3" key="1">
    <citation type="submission" date="2015-06" db="EMBL/GenBank/DDBJ databases">
        <title>Marinobacter subterrani, a genetically tractable neutrophilic iron-oxidizing strain isolated from the Soudan Iron Mine.</title>
        <authorList>
            <person name="Bonis B.M."/>
            <person name="Gralnick J.A."/>
        </authorList>
    </citation>
    <scope>NUCLEOTIDE SEQUENCE [LARGE SCALE GENOMIC DNA]</scope>
    <source>
        <strain evidence="2 3">JG233</strain>
    </source>
</reference>
<accession>A0A0J7LYX6</accession>
<evidence type="ECO:0000313" key="2">
    <source>
        <dbReference type="EMBL" id="KMQ74065.1"/>
    </source>
</evidence>
<evidence type="ECO:0000313" key="3">
    <source>
        <dbReference type="Proteomes" id="UP000036102"/>
    </source>
</evidence>
<dbReference type="RefSeq" id="WP_048494326.1">
    <property type="nucleotide sequence ID" value="NZ_LFBU01000001.1"/>
</dbReference>